<dbReference type="PRINTS" id="PR01415">
    <property type="entry name" value="ANKYRIN"/>
</dbReference>
<feature type="repeat" description="ANK" evidence="3">
    <location>
        <begin position="479"/>
        <end position="511"/>
    </location>
</feature>
<evidence type="ECO:0000259" key="5">
    <source>
        <dbReference type="PROSITE" id="PS51145"/>
    </source>
</evidence>
<feature type="repeat" description="ANK" evidence="3">
    <location>
        <begin position="314"/>
        <end position="346"/>
    </location>
</feature>
<evidence type="ECO:0000256" key="1">
    <source>
        <dbReference type="ARBA" id="ARBA00022737"/>
    </source>
</evidence>
<protein>
    <submittedName>
        <fullName evidence="6">Ankyrin</fullName>
    </submittedName>
</protein>
<organism evidence="6 7">
    <name type="scientific">Schistosoma bovis</name>
    <name type="common">Blood fluke</name>
    <dbReference type="NCBI Taxonomy" id="6184"/>
    <lineage>
        <taxon>Eukaryota</taxon>
        <taxon>Metazoa</taxon>
        <taxon>Spiralia</taxon>
        <taxon>Lophotrochozoa</taxon>
        <taxon>Platyhelminthes</taxon>
        <taxon>Trematoda</taxon>
        <taxon>Digenea</taxon>
        <taxon>Strigeidida</taxon>
        <taxon>Schistosomatoidea</taxon>
        <taxon>Schistosomatidae</taxon>
        <taxon>Schistosoma</taxon>
    </lineage>
</organism>
<feature type="repeat" description="ANK" evidence="3">
    <location>
        <begin position="844"/>
        <end position="876"/>
    </location>
</feature>
<keyword evidence="1" id="KW-0677">Repeat</keyword>
<evidence type="ECO:0000256" key="2">
    <source>
        <dbReference type="ARBA" id="ARBA00023043"/>
    </source>
</evidence>
<feature type="repeat" description="ANK" evidence="3">
    <location>
        <begin position="380"/>
        <end position="412"/>
    </location>
</feature>
<feature type="repeat" description="ANK" evidence="3">
    <location>
        <begin position="644"/>
        <end position="676"/>
    </location>
</feature>
<feature type="repeat" description="ANK" evidence="3">
    <location>
        <begin position="611"/>
        <end position="643"/>
    </location>
</feature>
<dbReference type="PROSITE" id="PS50088">
    <property type="entry name" value="ANK_REPEAT"/>
    <property type="match status" value="24"/>
</dbReference>
<sequence>MIRHKKRKRYSCSLGACFSKSRLCTNCRHFPSKLYFKSSFRPIDISSSLSIGTLHSSSSTSLQIQSWYHDQTSVTTPRKLKMKTWNECISISLSQYSTSNENEIETMTANIFNENDNINDDQQIIELGIYDESYYDLKIKHRNCNLKSKQGDINQSFLRAARAGNLEKLRELLNKITDINISNTNGLNALHLACKEGRTDVVKELLSHGASVYMITRKGNSALHIASLAGHLEIVKLLVDHGADINAQSQDGFTPLAVALQQGHDRVISLLLERDSRGKSRLPALHIAAKKDDVHAAKLLLNNSEINVDHTSASGFTPLHIAAHYGNVNIAKLLIEKGANINYQAKNCITPLHVAAKWGKNEVLSELILAGAEVNSRTRDGLTPLHCASRAGQTATVEYLLKNGADHTLKTKNDLTPLHLAAQGANESVVRLLLRNGSNPDDVTIDYLTPLHVAAHCGNVDVARALLNSHCNVNARALNCITPLHVAAKWGKNEVLSELILAGAEVNSRTRDGLTPLHCASRAGQTATVEYLLKNGADHTLKTKNDLTPLHLAAQGANESVVRLLLRNGSNPDDVTIDYLTPLHVAAHCGNVDVARALLNSHCNVNARALNGFTALHIACKKSRVEMASVLLKYGALLEAATETGLTPLHVAAFFGCTDIVSFLLQHGTNVNQTTLRNETALHLAARNKQLETVKTLLGYQANLDCRTRDNQTPLHVAVRTNYLPIVELLLNAGSDPNIMTKDNYTPLHMAIKEDSEDIVRILIEHDANPEVKTKHSCGSINSLNDLFGSRVTLTSYSNKYIRKFYFQQKGFTPLHLAAKYGSCKTAHLLMDRAKSDPNATGPNGFTPVHVATYYNNNKMLDKLTEFGGDVNRPVKNGFTPLHLAAKRNNLDSIHLLASKGAVTDKGSRNGYTPLHLASQDGQIEIVKVLVEKYKAQVNTAAKDGLTPLHLAVQEDKANVAEYLLSSGASIDTKTLKAGFTPLHSSAYRGQLASVRLLLSCVPEHQLQQVINSRTHMGSTPLHLAAQQGHLQVALKLIQMGADPNICNKQGWTAAKLAHKQHYLNLFELLQSVTTNDGDGGLPISNGIDDNVNLIHGVMPLEKAEYMTDHMISDSEDEADLLSTPAMFRYPEQRKETLDEPADNDITSIPSTPTLDNKLISVRPTTLRIPEYLTALGGETLCSGLHESMTEERVKPMLNGKGETATASQQPVQMTINASSPAALSEWDFDVDNVHSTKNLVKSGFLISFIIDARGGLVEAQRRPGLRFLVPPNAPSGPLRIICRLLRPEAIDNPPIFNDGDCLACRIIEMNPNQMRFSLPILVEVPHIASIKGREREIIIVRSETGNSWKEHTLEANEQAINDSLGDAFDHSDLNTSSLNKRIHRILTYDLPQYFALISRFRQEVAFIGSDGGIISSTVAPQVQAVFPPGSLQKRIKVGLQAQIIPNDVINRLADGRVSVSPVVSIEPRRRKFHKPITLTIPVPRHPAKTIPDTTNSSPKVRLLCSLSGGINPAVWEDITGSTPMTHHKDCVSFTTTVSARLWLMDCPPDIPVTELATRIYDESIEPPILGRFVIYARQSTDLETEVELKTSDKLQRQLPHAQDMKRSISRTKTFSTEFAQIRCICLTDGNNDKTLECLEHYCQVAIGPFVEIQQNKPIWIEMVGNLVPVLRSDEQLNFAIRPFHDNRITFPVRLRDVLDHEPDSSTVTGKIAFVREPRKAQTTLDMTSAQQQRIITLLEFKLPIPDKTIVISTRDNRLADALTKINHFDAIPPVMTDLHPVTMKEERITETDVFEGRPILPLVAKEILPQVTLNEVLTYPRREAINSSLDMKYQKMEEKRKQETDTVFSWSENAFLSSDEGVSTISASGETDDLRKPEVKRFQILHTLTGNKITHSIRVFYLYFDELAAVLQSVSQADVTDQEKLPVDVHTVPTMFTSVENASDQILVLSHYDDVTEEKPHVHWQEALLTHLESVGVRLDLPTKFSQLADKQIEEPDSQITEVFMKPISQYVEHKSTSTDRKQIKYVVQELLDAIGPQFVDTALVEQLLPTDRGEIMEDIIEPRTFDRKEQTISLLKDSQRVRTISTVTPSQSPPVHSTNKSGISESIDTLSTEFIIPEIFPTEEDMSTEEVIRVSRAQETDEALKKRVSTKQSSIMSSTIAMEGKYLGFPCTCLMERFNILEDSYVSPQEVNEEFPVPWLENLQDEESFENAYQRAVLTNNIQQIDRVQTCKITEPEVLKMKSDIKIPHTVNEPQIPSPYKSHSDSVSTEVIHSMPKESREIEEVEEVLPDGTVVTKRTESEETTLSVTPDEWKLGVQAAIESGGYLVEKPEEITEVEQVEETLADGTIITRLITTKKVVDRVFERSISEEQSVSSGVNEELFVETDSTIPEVSTTEDQFFYHGNIFRSEIV</sequence>
<dbReference type="Gene3D" id="1.25.40.20">
    <property type="entry name" value="Ankyrin repeat-containing domain"/>
    <property type="match status" value="4"/>
</dbReference>
<feature type="repeat" description="ANK" evidence="3">
    <location>
        <begin position="218"/>
        <end position="250"/>
    </location>
</feature>
<feature type="repeat" description="ANK" evidence="3">
    <location>
        <begin position="347"/>
        <end position="379"/>
    </location>
</feature>
<evidence type="ECO:0000313" key="6">
    <source>
        <dbReference type="EMBL" id="RTG85808.1"/>
    </source>
</evidence>
<feature type="repeat" description="ANK" evidence="3">
    <location>
        <begin position="251"/>
        <end position="276"/>
    </location>
</feature>
<feature type="repeat" description="ANK" evidence="3">
    <location>
        <begin position="877"/>
        <end position="909"/>
    </location>
</feature>
<dbReference type="InterPro" id="IPR036770">
    <property type="entry name" value="Ankyrin_rpt-contain_sf"/>
</dbReference>
<evidence type="ECO:0000313" key="7">
    <source>
        <dbReference type="Proteomes" id="UP000290809"/>
    </source>
</evidence>
<proteinExistence type="predicted"/>
<feature type="repeat" description="ANK" evidence="3">
    <location>
        <begin position="185"/>
        <end position="217"/>
    </location>
</feature>
<dbReference type="Proteomes" id="UP000290809">
    <property type="component" value="Unassembled WGS sequence"/>
</dbReference>
<dbReference type="Gene3D" id="2.60.40.2660">
    <property type="match status" value="1"/>
</dbReference>
<evidence type="ECO:0000256" key="3">
    <source>
        <dbReference type="PROSITE-ProRule" id="PRU00023"/>
    </source>
</evidence>
<dbReference type="InterPro" id="IPR002110">
    <property type="entry name" value="Ankyrin_rpt"/>
</dbReference>
<feature type="repeat" description="ANK" evidence="3">
    <location>
        <begin position="743"/>
        <end position="775"/>
    </location>
</feature>
<name>A0A430QDK7_SCHBO</name>
<feature type="repeat" description="ANK" evidence="3">
    <location>
        <begin position="677"/>
        <end position="709"/>
    </location>
</feature>
<dbReference type="STRING" id="6184.A0A430QDK7"/>
<dbReference type="EMBL" id="QMKO01001905">
    <property type="protein sequence ID" value="RTG85808.1"/>
    <property type="molecule type" value="Genomic_DNA"/>
</dbReference>
<feature type="repeat" description="ANK" evidence="3">
    <location>
        <begin position="978"/>
        <end position="1000"/>
    </location>
</feature>
<feature type="repeat" description="ANK" evidence="3">
    <location>
        <begin position="944"/>
        <end position="976"/>
    </location>
</feature>
<dbReference type="GO" id="GO:0005737">
    <property type="term" value="C:cytoplasm"/>
    <property type="evidence" value="ECO:0007669"/>
    <property type="project" value="TreeGrafter"/>
</dbReference>
<dbReference type="FunFam" id="2.60.220.30:FF:000009">
    <property type="entry name" value="Ankyrin 2, isoform G"/>
    <property type="match status" value="1"/>
</dbReference>
<dbReference type="Pfam" id="PF00023">
    <property type="entry name" value="Ank"/>
    <property type="match status" value="3"/>
</dbReference>
<feature type="repeat" description="ANK" evidence="3">
    <location>
        <begin position="810"/>
        <end position="833"/>
    </location>
</feature>
<dbReference type="Gene3D" id="2.60.220.30">
    <property type="match status" value="2"/>
</dbReference>
<feature type="repeat" description="ANK" evidence="3">
    <location>
        <begin position="710"/>
        <end position="742"/>
    </location>
</feature>
<dbReference type="Pfam" id="PF17809">
    <property type="entry name" value="UPA_2"/>
    <property type="match status" value="1"/>
</dbReference>
<feature type="repeat" description="ANK" evidence="3">
    <location>
        <begin position="545"/>
        <end position="577"/>
    </location>
</feature>
<feature type="domain" description="ZU5" evidence="5">
    <location>
        <begin position="1402"/>
        <end position="1547"/>
    </location>
</feature>
<feature type="repeat" description="ANK" evidence="3">
    <location>
        <begin position="578"/>
        <end position="610"/>
    </location>
</feature>
<dbReference type="SMART" id="SM00248">
    <property type="entry name" value="ANK"/>
    <property type="match status" value="26"/>
</dbReference>
<feature type="repeat" description="ANK" evidence="3">
    <location>
        <begin position="413"/>
        <end position="445"/>
    </location>
</feature>
<dbReference type="Pfam" id="PF00791">
    <property type="entry name" value="ZU5"/>
    <property type="match status" value="2"/>
</dbReference>
<feature type="domain" description="ZU5" evidence="5">
    <location>
        <begin position="1245"/>
        <end position="1400"/>
    </location>
</feature>
<dbReference type="SMART" id="SM00218">
    <property type="entry name" value="ZU5"/>
    <property type="match status" value="1"/>
</dbReference>
<evidence type="ECO:0000256" key="4">
    <source>
        <dbReference type="SAM" id="MobiDB-lite"/>
    </source>
</evidence>
<dbReference type="SUPFAM" id="SSF48403">
    <property type="entry name" value="Ankyrin repeat"/>
    <property type="match status" value="3"/>
</dbReference>
<comment type="caution">
    <text evidence="6">The sequence shown here is derived from an EMBL/GenBank/DDBJ whole genome shotgun (WGS) entry which is preliminary data.</text>
</comment>
<accession>A0A430QDK7</accession>
<dbReference type="PANTHER" id="PTHR24198:SF165">
    <property type="entry name" value="ANKYRIN REPEAT-CONTAINING PROTEIN-RELATED"/>
    <property type="match status" value="1"/>
</dbReference>
<feature type="repeat" description="ANK" evidence="3">
    <location>
        <begin position="512"/>
        <end position="544"/>
    </location>
</feature>
<dbReference type="InterPro" id="IPR000906">
    <property type="entry name" value="ZU5_dom"/>
</dbReference>
<keyword evidence="2 3" id="KW-0040">ANK repeat</keyword>
<feature type="region of interest" description="Disordered" evidence="4">
    <location>
        <begin position="2086"/>
        <end position="2105"/>
    </location>
</feature>
<feature type="repeat" description="ANK" evidence="3">
    <location>
        <begin position="910"/>
        <end position="933"/>
    </location>
</feature>
<dbReference type="InterPro" id="IPR040745">
    <property type="entry name" value="Ankyrin_UPA"/>
</dbReference>
<dbReference type="PANTHER" id="PTHR24198">
    <property type="entry name" value="ANKYRIN REPEAT AND PROTEIN KINASE DOMAIN-CONTAINING PROTEIN"/>
    <property type="match status" value="1"/>
</dbReference>
<dbReference type="Pfam" id="PF13637">
    <property type="entry name" value="Ank_4"/>
    <property type="match status" value="1"/>
</dbReference>
<reference evidence="6 7" key="1">
    <citation type="journal article" date="2019" name="PLoS Pathog.">
        <title>Genome sequence of the bovine parasite Schistosoma bovis Tanzania.</title>
        <authorList>
            <person name="Oey H."/>
            <person name="Zakrzewski M."/>
            <person name="Gobert G."/>
            <person name="Gravermann K."/>
            <person name="Stoye J."/>
            <person name="Jones M."/>
            <person name="Mcmanus D."/>
            <person name="Krause L."/>
        </authorList>
    </citation>
    <scope>NUCLEOTIDE SEQUENCE [LARGE SCALE GENOMIC DNA]</scope>
    <source>
        <strain evidence="6 7">TAN1997</strain>
    </source>
</reference>
<gene>
    <name evidence="6" type="ORF">DC041_0013077</name>
</gene>
<feature type="repeat" description="ANK" evidence="3">
    <location>
        <begin position="446"/>
        <end position="478"/>
    </location>
</feature>
<dbReference type="PROSITE" id="PS51145">
    <property type="entry name" value="ZU5"/>
    <property type="match status" value="2"/>
</dbReference>
<keyword evidence="7" id="KW-1185">Reference proteome</keyword>
<dbReference type="PROSITE" id="PS50297">
    <property type="entry name" value="ANK_REP_REGION"/>
    <property type="match status" value="24"/>
</dbReference>
<feature type="repeat" description="ANK" evidence="3">
    <location>
        <begin position="1017"/>
        <end position="1049"/>
    </location>
</feature>
<dbReference type="Pfam" id="PF12796">
    <property type="entry name" value="Ank_2"/>
    <property type="match status" value="8"/>
</dbReference>